<dbReference type="PANTHER" id="PTHR23502">
    <property type="entry name" value="MAJOR FACILITATOR SUPERFAMILY"/>
    <property type="match status" value="1"/>
</dbReference>
<evidence type="ECO:0000256" key="3">
    <source>
        <dbReference type="ARBA" id="ARBA00022989"/>
    </source>
</evidence>
<dbReference type="OrthoDB" id="5215911at2759"/>
<proteinExistence type="predicted"/>
<evidence type="ECO:0000256" key="1">
    <source>
        <dbReference type="ARBA" id="ARBA00004141"/>
    </source>
</evidence>
<accession>A0A4U0UFV7</accession>
<dbReference type="PANTHER" id="PTHR23502:SF50">
    <property type="entry name" value="TRANSPORTER, PUTATIVE (AFU_ORTHOLOGUE AFUA_5G00430)-RELATED"/>
    <property type="match status" value="1"/>
</dbReference>
<name>A0A4U0UFV7_9PEZI</name>
<feature type="transmembrane region" description="Helical" evidence="5">
    <location>
        <begin position="162"/>
        <end position="195"/>
    </location>
</feature>
<evidence type="ECO:0000313" key="6">
    <source>
        <dbReference type="EMBL" id="TKA34217.1"/>
    </source>
</evidence>
<dbReference type="GO" id="GO:0022857">
    <property type="term" value="F:transmembrane transporter activity"/>
    <property type="evidence" value="ECO:0007669"/>
    <property type="project" value="TreeGrafter"/>
</dbReference>
<comment type="subcellular location">
    <subcellularLocation>
        <location evidence="1">Membrane</location>
        <topology evidence="1">Multi-pass membrane protein</topology>
    </subcellularLocation>
</comment>
<dbReference type="InterPro" id="IPR036259">
    <property type="entry name" value="MFS_trans_sf"/>
</dbReference>
<keyword evidence="3 5" id="KW-1133">Transmembrane helix</keyword>
<feature type="transmembrane region" description="Helical" evidence="5">
    <location>
        <begin position="99"/>
        <end position="118"/>
    </location>
</feature>
<protein>
    <submittedName>
        <fullName evidence="6">Uncharacterized protein</fullName>
    </submittedName>
</protein>
<dbReference type="GO" id="GO:0005886">
    <property type="term" value="C:plasma membrane"/>
    <property type="evidence" value="ECO:0007669"/>
    <property type="project" value="TreeGrafter"/>
</dbReference>
<reference evidence="6 7" key="1">
    <citation type="submission" date="2017-03" db="EMBL/GenBank/DDBJ databases">
        <title>Genomes of endolithic fungi from Antarctica.</title>
        <authorList>
            <person name="Coleine C."/>
            <person name="Masonjones S."/>
            <person name="Stajich J.E."/>
        </authorList>
    </citation>
    <scope>NUCLEOTIDE SEQUENCE [LARGE SCALE GENOMIC DNA]</scope>
    <source>
        <strain evidence="6 7">CCFEE 6315</strain>
    </source>
</reference>
<feature type="transmembrane region" description="Helical" evidence="5">
    <location>
        <begin position="249"/>
        <end position="271"/>
    </location>
</feature>
<feature type="transmembrane region" description="Helical" evidence="5">
    <location>
        <begin position="215"/>
        <end position="237"/>
    </location>
</feature>
<dbReference type="AlphaFoldDB" id="A0A4U0UFV7"/>
<dbReference type="SUPFAM" id="SSF103473">
    <property type="entry name" value="MFS general substrate transporter"/>
    <property type="match status" value="1"/>
</dbReference>
<evidence type="ECO:0000256" key="5">
    <source>
        <dbReference type="SAM" id="Phobius"/>
    </source>
</evidence>
<sequence length="355" mass="39041">MMSSLHETELGHDDIEWPPGTIHIERVLPQAGTEVILQPRPSDDINDPLNWPQWAKHWNFALTAFYSMMVFALLDATTATWGPMGTELHYSYAFLNDGFAAGGATLALGGCLLVPFALKRQPSTIHISPSIPRKTYRQRLSVTTVSPGSFATFARHIYQPFVILCTFPAVAYMSLVYGVMTAWSIIMTVTLSAWMLGPPWNFSSAQIGLMSLPPFVGMTLGSLICGPMSDWTILWLARRNSGIFEPEMRLWVMAPFMPFLPLGAFLFGYALDGGWSWLVVAIAYAVSNLGSAPISSIALTCITDFCTEVVGDAPGVGMANVYVTIGVIGIVVLLFVFVFIIKGKKFRSMTAKRYK</sequence>
<keyword evidence="2 5" id="KW-0812">Transmembrane</keyword>
<evidence type="ECO:0000256" key="2">
    <source>
        <dbReference type="ARBA" id="ARBA00022692"/>
    </source>
</evidence>
<dbReference type="EMBL" id="NAJL01000001">
    <property type="protein sequence ID" value="TKA34217.1"/>
    <property type="molecule type" value="Genomic_DNA"/>
</dbReference>
<keyword evidence="4 5" id="KW-0472">Membrane</keyword>
<organism evidence="6 7">
    <name type="scientific">Salinomyces thailandicus</name>
    <dbReference type="NCBI Taxonomy" id="706561"/>
    <lineage>
        <taxon>Eukaryota</taxon>
        <taxon>Fungi</taxon>
        <taxon>Dikarya</taxon>
        <taxon>Ascomycota</taxon>
        <taxon>Pezizomycotina</taxon>
        <taxon>Dothideomycetes</taxon>
        <taxon>Dothideomycetidae</taxon>
        <taxon>Mycosphaerellales</taxon>
        <taxon>Teratosphaeriaceae</taxon>
        <taxon>Salinomyces</taxon>
    </lineage>
</organism>
<feature type="transmembrane region" description="Helical" evidence="5">
    <location>
        <begin position="58"/>
        <end position="79"/>
    </location>
</feature>
<comment type="caution">
    <text evidence="6">The sequence shown here is derived from an EMBL/GenBank/DDBJ whole genome shotgun (WGS) entry which is preliminary data.</text>
</comment>
<feature type="transmembrane region" description="Helical" evidence="5">
    <location>
        <begin position="321"/>
        <end position="341"/>
    </location>
</feature>
<dbReference type="Proteomes" id="UP000308549">
    <property type="component" value="Unassembled WGS sequence"/>
</dbReference>
<gene>
    <name evidence="6" type="ORF">B0A50_00197</name>
</gene>
<evidence type="ECO:0000256" key="4">
    <source>
        <dbReference type="ARBA" id="ARBA00023136"/>
    </source>
</evidence>
<evidence type="ECO:0000313" key="7">
    <source>
        <dbReference type="Proteomes" id="UP000308549"/>
    </source>
</evidence>
<keyword evidence="7" id="KW-1185">Reference proteome</keyword>